<proteinExistence type="predicted"/>
<dbReference type="VEuPathDB" id="FungiDB:PADG_08419"/>
<dbReference type="EMBL" id="LZYO01000164">
    <property type="protein sequence ID" value="ODH27249.1"/>
    <property type="molecule type" value="Genomic_DNA"/>
</dbReference>
<sequence>MSRVSSDEQLNFLLKCVKHSSNGKVDFAEVAAECNIVSKGAAAKRYERLMKANGINPNGGPASGTDGPSLHEASSNGATPKKSTPKTPSRPTIASGTKTSFTRKHKTSIKANNTGKKVKIDDTDSGNAVPSKGPIKYESVDTNVFCVEGAEVAMKSSNDPVLSEGSGLAEINFDHEQGCLYNEFCGINALPKGPASRGSGGGGSFAHGGNEVGFKGPEDRELGILEAGDAEI</sequence>
<dbReference type="VEuPathDB" id="FungiDB:PABG_07348"/>
<evidence type="ECO:0000313" key="4">
    <source>
        <dbReference type="Proteomes" id="UP000242814"/>
    </source>
</evidence>
<dbReference type="Pfam" id="PF22980">
    <property type="entry name" value="Myb_DNA-bind_8"/>
    <property type="match status" value="1"/>
</dbReference>
<name>A0A1D2JDP7_PARBR</name>
<gene>
    <name evidence="3" type="ORF">ACO22_04246</name>
</gene>
<dbReference type="AlphaFoldDB" id="A0A1D2JDP7"/>
<comment type="caution">
    <text evidence="3">The sequence shown here is derived from an EMBL/GenBank/DDBJ whole genome shotgun (WGS) entry which is preliminary data.</text>
</comment>
<dbReference type="Proteomes" id="UP000242814">
    <property type="component" value="Unassembled WGS sequence"/>
</dbReference>
<feature type="compositionally biased region" description="Low complexity" evidence="1">
    <location>
        <begin position="79"/>
        <end position="92"/>
    </location>
</feature>
<evidence type="ECO:0000256" key="1">
    <source>
        <dbReference type="SAM" id="MobiDB-lite"/>
    </source>
</evidence>
<evidence type="ECO:0000313" key="3">
    <source>
        <dbReference type="EMBL" id="ODH27249.1"/>
    </source>
</evidence>
<feature type="region of interest" description="Disordered" evidence="1">
    <location>
        <begin position="53"/>
        <end position="134"/>
    </location>
</feature>
<accession>A0A1D2JDP7</accession>
<protein>
    <recommendedName>
        <fullName evidence="2">Myb-like DNA-binding domain-containing protein</fullName>
    </recommendedName>
</protein>
<feature type="region of interest" description="Disordered" evidence="1">
    <location>
        <begin position="213"/>
        <end position="232"/>
    </location>
</feature>
<dbReference type="InterPro" id="IPR054505">
    <property type="entry name" value="Myb_DNA-bind_8"/>
</dbReference>
<feature type="domain" description="Myb-like DNA-binding" evidence="2">
    <location>
        <begin position="6"/>
        <end position="54"/>
    </location>
</feature>
<reference evidence="3 4" key="1">
    <citation type="submission" date="2016-06" db="EMBL/GenBank/DDBJ databases">
        <authorList>
            <person name="Kjaerup R.B."/>
            <person name="Dalgaard T.S."/>
            <person name="Juul-Madsen H.R."/>
        </authorList>
    </citation>
    <scope>NUCLEOTIDE SEQUENCE [LARGE SCALE GENOMIC DNA]</scope>
    <source>
        <strain evidence="3 4">Pb300</strain>
    </source>
</reference>
<organism evidence="3 4">
    <name type="scientific">Paracoccidioides brasiliensis</name>
    <dbReference type="NCBI Taxonomy" id="121759"/>
    <lineage>
        <taxon>Eukaryota</taxon>
        <taxon>Fungi</taxon>
        <taxon>Dikarya</taxon>
        <taxon>Ascomycota</taxon>
        <taxon>Pezizomycotina</taxon>
        <taxon>Eurotiomycetes</taxon>
        <taxon>Eurotiomycetidae</taxon>
        <taxon>Onygenales</taxon>
        <taxon>Ajellomycetaceae</taxon>
        <taxon>Paracoccidioides</taxon>
    </lineage>
</organism>
<evidence type="ECO:0000259" key="2">
    <source>
        <dbReference type="Pfam" id="PF22980"/>
    </source>
</evidence>